<evidence type="ECO:0000313" key="3">
    <source>
        <dbReference type="EMBL" id="KAF6459489.1"/>
    </source>
</evidence>
<dbReference type="GO" id="GO:0031422">
    <property type="term" value="C:RecQ family helicase-topoisomerase III complex"/>
    <property type="evidence" value="ECO:0007669"/>
    <property type="project" value="TreeGrafter"/>
</dbReference>
<dbReference type="GO" id="GO:0006310">
    <property type="term" value="P:DNA recombination"/>
    <property type="evidence" value="ECO:0007669"/>
    <property type="project" value="TreeGrafter"/>
</dbReference>
<evidence type="ECO:0000313" key="4">
    <source>
        <dbReference type="Proteomes" id="UP000593571"/>
    </source>
</evidence>
<dbReference type="PANTHER" id="PTHR11390:SF21">
    <property type="entry name" value="DNA TOPOISOMERASE 3-ALPHA"/>
    <property type="match status" value="1"/>
</dbReference>
<dbReference type="PANTHER" id="PTHR11390">
    <property type="entry name" value="PROKARYOTIC DNA TOPOISOMERASE"/>
    <property type="match status" value="1"/>
</dbReference>
<comment type="catalytic activity">
    <reaction evidence="1">
        <text>ATP-independent breakage of single-stranded DNA, followed by passage and rejoining.</text>
        <dbReference type="EC" id="5.6.2.1"/>
    </reaction>
</comment>
<keyword evidence="1 3" id="KW-0413">Isomerase</keyword>
<comment type="function">
    <text evidence="1">Introduces a single-strand break via transesterification at a target site in duplex DNA. Releases the supercoiling and torsional tension of DNA introduced during the DNA replication and transcription by transiently cleaving and rejoining one strand of the DNA duplex. The scissile phosphodiester is attacked by the catalytic tyrosine of the enzyme, resulting in the formation of a DNA-(5'-phosphotyrosyl)-enzyme intermediate and the expulsion of a 3'-OH DNA strand.</text>
</comment>
<protein>
    <recommendedName>
        <fullName evidence="1">DNA topoisomerase</fullName>
        <ecNumber evidence="1">5.6.2.1</ecNumber>
    </recommendedName>
</protein>
<comment type="caution">
    <text evidence="3">The sequence shown here is derived from an EMBL/GenBank/DDBJ whole genome shotgun (WGS) entry which is preliminary data.</text>
</comment>
<dbReference type="Gene3D" id="3.40.50.140">
    <property type="match status" value="1"/>
</dbReference>
<dbReference type="AlphaFoldDB" id="A0A7J8GIU2"/>
<dbReference type="Proteomes" id="UP000593571">
    <property type="component" value="Unassembled WGS sequence"/>
</dbReference>
<organism evidence="3 4">
    <name type="scientific">Rousettus aegyptiacus</name>
    <name type="common">Egyptian fruit bat</name>
    <name type="synonym">Pteropus aegyptiacus</name>
    <dbReference type="NCBI Taxonomy" id="9407"/>
    <lineage>
        <taxon>Eukaryota</taxon>
        <taxon>Metazoa</taxon>
        <taxon>Chordata</taxon>
        <taxon>Craniata</taxon>
        <taxon>Vertebrata</taxon>
        <taxon>Euteleostomi</taxon>
        <taxon>Mammalia</taxon>
        <taxon>Eutheria</taxon>
        <taxon>Laurasiatheria</taxon>
        <taxon>Chiroptera</taxon>
        <taxon>Yinpterochiroptera</taxon>
        <taxon>Pteropodoidea</taxon>
        <taxon>Pteropodidae</taxon>
        <taxon>Rousettinae</taxon>
        <taxon>Rousettus</taxon>
    </lineage>
</organism>
<evidence type="ECO:0000259" key="2">
    <source>
        <dbReference type="PROSITE" id="PS50880"/>
    </source>
</evidence>
<gene>
    <name evidence="3" type="ORF">HJG63_019706</name>
</gene>
<dbReference type="GO" id="GO:0006281">
    <property type="term" value="P:DNA repair"/>
    <property type="evidence" value="ECO:0007669"/>
    <property type="project" value="TreeGrafter"/>
</dbReference>
<evidence type="ECO:0000256" key="1">
    <source>
        <dbReference type="RuleBase" id="RU362092"/>
    </source>
</evidence>
<dbReference type="GO" id="GO:0005634">
    <property type="term" value="C:nucleus"/>
    <property type="evidence" value="ECO:0007669"/>
    <property type="project" value="TreeGrafter"/>
</dbReference>
<dbReference type="PROSITE" id="PS50880">
    <property type="entry name" value="TOPRIM"/>
    <property type="match status" value="1"/>
</dbReference>
<sequence>MILRVSRCVLRWLHRPGGRTFSSSAMEVAFRGVRKVLCVAEKNDAAKGIADLLSNGRMRRREGLSKFNKIYEFDYHLYGQNVTMIMTSVTGHLLAHDFQMQFRKWSVLFPGEGLSDYCKAAIPLSSLKQKLKSTAQRTLWTSR</sequence>
<keyword evidence="4" id="KW-1185">Reference proteome</keyword>
<dbReference type="GO" id="GO:0003917">
    <property type="term" value="F:DNA topoisomerase type I (single strand cut, ATP-independent) activity"/>
    <property type="evidence" value="ECO:0007669"/>
    <property type="project" value="UniProtKB-EC"/>
</dbReference>
<keyword evidence="1" id="KW-0799">Topoisomerase</keyword>
<name>A0A7J8GIU2_ROUAE</name>
<dbReference type="InterPro" id="IPR000380">
    <property type="entry name" value="Topo_IA"/>
</dbReference>
<dbReference type="InterPro" id="IPR023405">
    <property type="entry name" value="Topo_IA_core_domain"/>
</dbReference>
<dbReference type="InterPro" id="IPR006171">
    <property type="entry name" value="TOPRIM_dom"/>
</dbReference>
<keyword evidence="1" id="KW-0238">DNA-binding</keyword>
<dbReference type="GO" id="GO:0006265">
    <property type="term" value="P:DNA topological change"/>
    <property type="evidence" value="ECO:0007669"/>
    <property type="project" value="InterPro"/>
</dbReference>
<comment type="similarity">
    <text evidence="1">Belongs to the type IA topoisomerase family.</text>
</comment>
<proteinExistence type="inferred from homology"/>
<feature type="domain" description="Toprim" evidence="2">
    <location>
        <begin position="35"/>
        <end position="143"/>
    </location>
</feature>
<dbReference type="EMBL" id="JACASE010000006">
    <property type="protein sequence ID" value="KAF6459489.1"/>
    <property type="molecule type" value="Genomic_DNA"/>
</dbReference>
<dbReference type="EC" id="5.6.2.1" evidence="1"/>
<dbReference type="GO" id="GO:0003677">
    <property type="term" value="F:DNA binding"/>
    <property type="evidence" value="ECO:0007669"/>
    <property type="project" value="UniProtKB-KW"/>
</dbReference>
<reference evidence="3 4" key="1">
    <citation type="journal article" date="2020" name="Nature">
        <title>Six reference-quality genomes reveal evolution of bat adaptations.</title>
        <authorList>
            <person name="Jebb D."/>
            <person name="Huang Z."/>
            <person name="Pippel M."/>
            <person name="Hughes G.M."/>
            <person name="Lavrichenko K."/>
            <person name="Devanna P."/>
            <person name="Winkler S."/>
            <person name="Jermiin L.S."/>
            <person name="Skirmuntt E.C."/>
            <person name="Katzourakis A."/>
            <person name="Burkitt-Gray L."/>
            <person name="Ray D.A."/>
            <person name="Sullivan K.A.M."/>
            <person name="Roscito J.G."/>
            <person name="Kirilenko B.M."/>
            <person name="Davalos L.M."/>
            <person name="Corthals A.P."/>
            <person name="Power M.L."/>
            <person name="Jones G."/>
            <person name="Ransome R.D."/>
            <person name="Dechmann D.K.N."/>
            <person name="Locatelli A.G."/>
            <person name="Puechmaille S.J."/>
            <person name="Fedrigo O."/>
            <person name="Jarvis E.D."/>
            <person name="Hiller M."/>
            <person name="Vernes S.C."/>
            <person name="Myers E.W."/>
            <person name="Teeling E.C."/>
        </authorList>
    </citation>
    <scope>NUCLEOTIDE SEQUENCE [LARGE SCALE GENOMIC DNA]</scope>
    <source>
        <strain evidence="3">MRouAeg1</strain>
        <tissue evidence="3">Muscle</tissue>
    </source>
</reference>
<accession>A0A7J8GIU2</accession>
<dbReference type="SUPFAM" id="SSF56712">
    <property type="entry name" value="Prokaryotic type I DNA topoisomerase"/>
    <property type="match status" value="1"/>
</dbReference>